<keyword evidence="2" id="KW-1185">Reference proteome</keyword>
<protein>
    <submittedName>
        <fullName evidence="1">DUF2917 domain-containing protein</fullName>
    </submittedName>
</protein>
<dbReference type="EMBL" id="SMLK01000001">
    <property type="protein sequence ID" value="TFZ07689.1"/>
    <property type="molecule type" value="Genomic_DNA"/>
</dbReference>
<name>A0A4Z0CC82_9BURK</name>
<accession>A0A4Z0CC82</accession>
<sequence length="120" mass="13411">MLGMLNHHWRLPYALSIVIRILHARCPMKINQSGRFAMMRKTLVDLPPERPLDVASAGGTLWLTLDGDPRDLVLERGERVLIEAPGRVIAYAFDDAVLEVRAVQEPSTVVARRGFEVVPA</sequence>
<dbReference type="OrthoDB" id="200037at2"/>
<evidence type="ECO:0000313" key="1">
    <source>
        <dbReference type="EMBL" id="TFZ07689.1"/>
    </source>
</evidence>
<dbReference type="InterPro" id="IPR021317">
    <property type="entry name" value="DUF2917"/>
</dbReference>
<proteinExistence type="predicted"/>
<gene>
    <name evidence="1" type="ORF">EZ216_00555</name>
</gene>
<comment type="caution">
    <text evidence="1">The sequence shown here is derived from an EMBL/GenBank/DDBJ whole genome shotgun (WGS) entry which is preliminary data.</text>
</comment>
<dbReference type="AlphaFoldDB" id="A0A4Z0CC82"/>
<dbReference type="Pfam" id="PF11142">
    <property type="entry name" value="DUF2917"/>
    <property type="match status" value="1"/>
</dbReference>
<evidence type="ECO:0000313" key="2">
    <source>
        <dbReference type="Proteomes" id="UP000297839"/>
    </source>
</evidence>
<dbReference type="Proteomes" id="UP000297839">
    <property type="component" value="Unassembled WGS sequence"/>
</dbReference>
<reference evidence="1 2" key="1">
    <citation type="submission" date="2019-03" db="EMBL/GenBank/DDBJ databases">
        <title>Ramlibacter sp. 18x22-1, whole genome shotgun sequence.</title>
        <authorList>
            <person name="Zhang X."/>
            <person name="Feng G."/>
            <person name="Zhu H."/>
        </authorList>
    </citation>
    <scope>NUCLEOTIDE SEQUENCE [LARGE SCALE GENOMIC DNA]</scope>
    <source>
        <strain evidence="1 2">18x22-1</strain>
    </source>
</reference>
<organism evidence="1 2">
    <name type="scientific">Ramlibacter humi</name>
    <dbReference type="NCBI Taxonomy" id="2530451"/>
    <lineage>
        <taxon>Bacteria</taxon>
        <taxon>Pseudomonadati</taxon>
        <taxon>Pseudomonadota</taxon>
        <taxon>Betaproteobacteria</taxon>
        <taxon>Burkholderiales</taxon>
        <taxon>Comamonadaceae</taxon>
        <taxon>Ramlibacter</taxon>
    </lineage>
</organism>